<proteinExistence type="predicted"/>
<dbReference type="Proteomes" id="UP000218676">
    <property type="component" value="Chromosome 1"/>
</dbReference>
<reference evidence="2 4" key="3">
    <citation type="submission" date="2020-09" db="EMBL/GenBank/DDBJ databases">
        <title>Complete, closed and curated genome sequences of Photobacterium damselae subsp. piscicida isolates from Australia indicate localised evolution and additional plasmid-borne pathogenicity mechanisms.</title>
        <authorList>
            <person name="Baseggio L."/>
            <person name="Silayeva O."/>
            <person name="Buller N."/>
            <person name="Landos M."/>
            <person name="Engelstaedter J."/>
            <person name="Barnes A.C."/>
        </authorList>
    </citation>
    <scope>NUCLEOTIDE SEQUENCE [LARGE SCALE GENOMIC DNA]</scope>
    <source>
        <strain evidence="2 4">AS-16-0540-1</strain>
    </source>
</reference>
<reference evidence="3" key="2">
    <citation type="submission" date="2017-05" db="EMBL/GenBank/DDBJ databases">
        <title>Whole genome sequence of fish pathogenic bacteria, Photobacterium damselae subsp. piscicida, strain 91-197, isolated from hybrid striped bass (Morone sp.) in USA.</title>
        <authorList>
            <person name="Teru Y."/>
            <person name="Hikima J."/>
            <person name="Kono T."/>
            <person name="Sakai M."/>
            <person name="Takano T."/>
            <person name="Hawke J.P."/>
            <person name="Takeyama H."/>
            <person name="Aoki T."/>
        </authorList>
    </citation>
    <scope>NUCLEOTIDE SEQUENCE [LARGE SCALE GENOMIC DNA]</scope>
    <source>
        <strain evidence="3">91-197</strain>
    </source>
</reference>
<reference evidence="1" key="1">
    <citation type="journal article" date="2017" name="Genome Announc.">
        <title>Whole-Genome Sequence of Photobacterium damselae subsp. piscicida Strain 91-197, Isolated from Hybrid Striped Bass (Morone sp.) in the United States.</title>
        <authorList>
            <person name="Teru Y."/>
            <person name="Hikima J."/>
            <person name="Kono T."/>
            <person name="Sakai M."/>
            <person name="Takano T."/>
            <person name="Hawke J.P."/>
            <person name="Takeyama H."/>
            <person name="Aoki T."/>
        </authorList>
    </citation>
    <scope>NUCLEOTIDE SEQUENCE</scope>
    <source>
        <strain evidence="1">91-197</strain>
    </source>
</reference>
<evidence type="ECO:0000313" key="4">
    <source>
        <dbReference type="Proteomes" id="UP000516656"/>
    </source>
</evidence>
<organism evidence="2 4">
    <name type="scientific">Photobacterium damsela subsp. piscicida</name>
    <name type="common">Pasteurella piscicida</name>
    <dbReference type="NCBI Taxonomy" id="38294"/>
    <lineage>
        <taxon>Bacteria</taxon>
        <taxon>Pseudomonadati</taxon>
        <taxon>Pseudomonadota</taxon>
        <taxon>Gammaproteobacteria</taxon>
        <taxon>Vibrionales</taxon>
        <taxon>Vibrionaceae</taxon>
        <taxon>Photobacterium</taxon>
    </lineage>
</organism>
<dbReference type="EMBL" id="AP018045">
    <property type="protein sequence ID" value="BAX53061.1"/>
    <property type="molecule type" value="Genomic_DNA"/>
</dbReference>
<dbReference type="RefSeq" id="WP_065172101.1">
    <property type="nucleotide sequence ID" value="NZ_AP018045.1"/>
</dbReference>
<evidence type="ECO:0000313" key="3">
    <source>
        <dbReference type="Proteomes" id="UP000218676"/>
    </source>
</evidence>
<dbReference type="Proteomes" id="UP000516656">
    <property type="component" value="Chromosome 1"/>
</dbReference>
<dbReference type="EMBL" id="CP061854">
    <property type="protein sequence ID" value="QOD57689.1"/>
    <property type="molecule type" value="Genomic_DNA"/>
</dbReference>
<evidence type="ECO:0000313" key="2">
    <source>
        <dbReference type="EMBL" id="QOD57689.1"/>
    </source>
</evidence>
<accession>A0A1V1VBL2</accession>
<dbReference type="AlphaFoldDB" id="A0A1V1VBL2"/>
<evidence type="ECO:0000313" key="1">
    <source>
        <dbReference type="EMBL" id="BAX53061.1"/>
    </source>
</evidence>
<sequence length="327" mass="38185">MSDCTHYIEVPFEYRHCCWFCGEPFYEHVSFMATPNYDGQKHPIMLPSCHECFGLAKDLKVSSLDLLRDKIKEKLHQKYQKHLQIGLNWTEDELRDCEFEGKALEGFRESAWMMYQIAKERVNYSGWDLVIDGIPLPKLTTVYQVEFDGVIYTSLHHAVTQLAQAYAIPEPWLADVVELVGRDKLSYALRFCKTTYGYSAQERQASLDSLKMLLAEEAANQHSYNADEKNQVVHVIKLNVLKELMLYRTLIPTIPIKWALERGITTLSELANNEELFFNYFNQDSELTAFTYFNALQIYFEKREEDPLWAQNDDPNREVFLQIQGLC</sequence>
<name>A0A1V1VBL2_PHODP</name>
<protein>
    <submittedName>
        <fullName evidence="2">Uncharacterized protein</fullName>
    </submittedName>
</protein>
<gene>
    <name evidence="2" type="ORF">IC627_07505</name>
    <name evidence="1" type="ORF">PDPUS_1_01687</name>
</gene>